<dbReference type="AlphaFoldDB" id="A0A074WWK0"/>
<feature type="region of interest" description="Disordered" evidence="1">
    <location>
        <begin position="102"/>
        <end position="168"/>
    </location>
</feature>
<reference evidence="2 3" key="1">
    <citation type="journal article" date="2014" name="BMC Genomics">
        <title>Genome sequencing of four Aureobasidium pullulans varieties: biotechnological potential, stress tolerance, and description of new species.</title>
        <authorList>
            <person name="Gostin Ar C."/>
            <person name="Ohm R.A."/>
            <person name="Kogej T."/>
            <person name="Sonjak S."/>
            <person name="Turk M."/>
            <person name="Zajc J."/>
            <person name="Zalar P."/>
            <person name="Grube M."/>
            <person name="Sun H."/>
            <person name="Han J."/>
            <person name="Sharma A."/>
            <person name="Chiniquy J."/>
            <person name="Ngan C.Y."/>
            <person name="Lipzen A."/>
            <person name="Barry K."/>
            <person name="Grigoriev I.V."/>
            <person name="Gunde-Cimerman N."/>
        </authorList>
    </citation>
    <scope>NUCLEOTIDE SEQUENCE [LARGE SCALE GENOMIC DNA]</scope>
    <source>
        <strain evidence="2 3">CBS 147.97</strain>
    </source>
</reference>
<proteinExistence type="predicted"/>
<dbReference type="GeneID" id="25416386"/>
<dbReference type="EMBL" id="KL584704">
    <property type="protein sequence ID" value="KEQ75919.1"/>
    <property type="molecule type" value="Genomic_DNA"/>
</dbReference>
<name>A0A074WWK0_9PEZI</name>
<feature type="compositionally biased region" description="Pro residues" evidence="1">
    <location>
        <begin position="125"/>
        <end position="138"/>
    </location>
</feature>
<evidence type="ECO:0000313" key="2">
    <source>
        <dbReference type="EMBL" id="KEQ75919.1"/>
    </source>
</evidence>
<dbReference type="RefSeq" id="XP_013430467.1">
    <property type="nucleotide sequence ID" value="XM_013575013.1"/>
</dbReference>
<keyword evidence="3" id="KW-1185">Reference proteome</keyword>
<evidence type="ECO:0000313" key="3">
    <source>
        <dbReference type="Proteomes" id="UP000027730"/>
    </source>
</evidence>
<gene>
    <name evidence="2" type="ORF">M436DRAFT_79191</name>
</gene>
<dbReference type="OrthoDB" id="3921769at2759"/>
<dbReference type="HOGENOM" id="CLU_1102601_0_0_1"/>
<evidence type="ECO:0000256" key="1">
    <source>
        <dbReference type="SAM" id="MobiDB-lite"/>
    </source>
</evidence>
<organism evidence="2 3">
    <name type="scientific">Aureobasidium namibiae CBS 147.97</name>
    <dbReference type="NCBI Taxonomy" id="1043004"/>
    <lineage>
        <taxon>Eukaryota</taxon>
        <taxon>Fungi</taxon>
        <taxon>Dikarya</taxon>
        <taxon>Ascomycota</taxon>
        <taxon>Pezizomycotina</taxon>
        <taxon>Dothideomycetes</taxon>
        <taxon>Dothideomycetidae</taxon>
        <taxon>Dothideales</taxon>
        <taxon>Saccotheciaceae</taxon>
        <taxon>Aureobasidium</taxon>
    </lineage>
</organism>
<sequence>MSPFLEPPGVTSRTMRLVIVTLSCIASLMAVQAASFVTVVKTIVYDRAVSGDDASAAALDNEFVSEQAKISRRDEDDSLGDPSVTKICITSPATTCLDLTLTDGLKPQDTSTDNPDDDGTWEEYIPPPTPTSTVPQPPDVVITRIHTTSGAGPPARNSGTSVTHSKEPEVYTTIPDWWPPSVGPNVDPNVERPRIPEIINPGWKPKPTPEPATVLYCDVFPRPDQDPECTRYGRSWTYTGSQLIARATSVMN</sequence>
<accession>A0A074WWK0</accession>
<dbReference type="Proteomes" id="UP000027730">
    <property type="component" value="Unassembled WGS sequence"/>
</dbReference>
<protein>
    <submittedName>
        <fullName evidence="2">Uncharacterized protein</fullName>
    </submittedName>
</protein>